<dbReference type="InterPro" id="IPR029510">
    <property type="entry name" value="Ald_DH_CS_GLU"/>
</dbReference>
<dbReference type="InterPro" id="IPR016163">
    <property type="entry name" value="Ald_DH_C"/>
</dbReference>
<keyword evidence="2 4" id="KW-0560">Oxidoreductase</keyword>
<evidence type="ECO:0000313" key="9">
    <source>
        <dbReference type="EMBL" id="PFH47735.1"/>
    </source>
</evidence>
<dbReference type="GO" id="GO:0006081">
    <property type="term" value="P:aldehyde metabolic process"/>
    <property type="evidence" value="ECO:0007669"/>
    <property type="project" value="InterPro"/>
</dbReference>
<dbReference type="Gene3D" id="3.40.605.10">
    <property type="entry name" value="Aldehyde Dehydrogenase, Chain A, domain 1"/>
    <property type="match status" value="1"/>
</dbReference>
<dbReference type="SUPFAM" id="SSF53720">
    <property type="entry name" value="ALDH-like"/>
    <property type="match status" value="1"/>
</dbReference>
<dbReference type="InterPro" id="IPR016162">
    <property type="entry name" value="Ald_DH_N"/>
</dbReference>
<dbReference type="STRING" id="703135.A0A2A9N9R6"/>
<reference evidence="9 10" key="1">
    <citation type="submission" date="2014-02" db="EMBL/GenBank/DDBJ databases">
        <title>Transposable element dynamics among asymbiotic and ectomycorrhizal Amanita fungi.</title>
        <authorList>
            <consortium name="DOE Joint Genome Institute"/>
            <person name="Hess J."/>
            <person name="Skrede I."/>
            <person name="Wolfe B."/>
            <person name="LaButti K."/>
            <person name="Ohm R.A."/>
            <person name="Grigoriev I.V."/>
            <person name="Pringle A."/>
        </authorList>
    </citation>
    <scope>NUCLEOTIDE SEQUENCE [LARGE SCALE GENOMIC DNA]</scope>
    <source>
        <strain evidence="9 10">SKay4041</strain>
    </source>
</reference>
<evidence type="ECO:0000256" key="2">
    <source>
        <dbReference type="ARBA" id="ARBA00023002"/>
    </source>
</evidence>
<feature type="active site" evidence="5 6">
    <location>
        <position position="217"/>
    </location>
</feature>
<dbReference type="PROSITE" id="PS00687">
    <property type="entry name" value="ALDEHYDE_DEHYDR_GLU"/>
    <property type="match status" value="1"/>
</dbReference>
<dbReference type="InterPro" id="IPR015590">
    <property type="entry name" value="Aldehyde_DH_dom"/>
</dbReference>
<dbReference type="Pfam" id="PF00171">
    <property type="entry name" value="Aldedh"/>
    <property type="match status" value="1"/>
</dbReference>
<gene>
    <name evidence="9" type="ORF">AMATHDRAFT_67022</name>
</gene>
<evidence type="ECO:0000313" key="10">
    <source>
        <dbReference type="Proteomes" id="UP000242287"/>
    </source>
</evidence>
<comment type="similarity">
    <text evidence="1 4 7">Belongs to the aldehyde dehydrogenase family.</text>
</comment>
<proteinExistence type="inferred from homology"/>
<evidence type="ECO:0000256" key="3">
    <source>
        <dbReference type="ARBA" id="ARBA00023027"/>
    </source>
</evidence>
<protein>
    <recommendedName>
        <fullName evidence="4">Aldehyde dehydrogenase</fullName>
    </recommendedName>
</protein>
<dbReference type="GO" id="GO:0005737">
    <property type="term" value="C:cytoplasm"/>
    <property type="evidence" value="ECO:0007669"/>
    <property type="project" value="TreeGrafter"/>
</dbReference>
<dbReference type="PANTHER" id="PTHR43570">
    <property type="entry name" value="ALDEHYDE DEHYDROGENASE"/>
    <property type="match status" value="1"/>
</dbReference>
<dbReference type="EMBL" id="KZ302095">
    <property type="protein sequence ID" value="PFH47735.1"/>
    <property type="molecule type" value="Genomic_DNA"/>
</dbReference>
<evidence type="ECO:0000256" key="6">
    <source>
        <dbReference type="PROSITE-ProRule" id="PRU10007"/>
    </source>
</evidence>
<feature type="active site" evidence="5">
    <location>
        <position position="251"/>
    </location>
</feature>
<keyword evidence="3" id="KW-0520">NAD</keyword>
<evidence type="ECO:0000256" key="5">
    <source>
        <dbReference type="PIRSR" id="PIRSR036492-1"/>
    </source>
</evidence>
<dbReference type="Proteomes" id="UP000242287">
    <property type="component" value="Unassembled WGS sequence"/>
</dbReference>
<dbReference type="Gene3D" id="3.40.309.10">
    <property type="entry name" value="Aldehyde Dehydrogenase, Chain A, domain 2"/>
    <property type="match status" value="1"/>
</dbReference>
<feature type="domain" description="Aldehyde dehydrogenase" evidence="8">
    <location>
        <begin position="19"/>
        <end position="433"/>
    </location>
</feature>
<dbReference type="InterPro" id="IPR012394">
    <property type="entry name" value="Aldehyde_DH_NAD(P)"/>
</dbReference>
<evidence type="ECO:0000256" key="1">
    <source>
        <dbReference type="ARBA" id="ARBA00009986"/>
    </source>
</evidence>
<evidence type="ECO:0000256" key="4">
    <source>
        <dbReference type="PIRNR" id="PIRNR036492"/>
    </source>
</evidence>
<dbReference type="FunFam" id="3.40.605.10:FF:000004">
    <property type="entry name" value="Aldehyde dehydrogenase"/>
    <property type="match status" value="1"/>
</dbReference>
<dbReference type="AlphaFoldDB" id="A0A2A9N9R6"/>
<keyword evidence="10" id="KW-1185">Reference proteome</keyword>
<dbReference type="InterPro" id="IPR016161">
    <property type="entry name" value="Ald_DH/histidinol_DH"/>
</dbReference>
<organism evidence="9 10">
    <name type="scientific">Amanita thiersii Skay4041</name>
    <dbReference type="NCBI Taxonomy" id="703135"/>
    <lineage>
        <taxon>Eukaryota</taxon>
        <taxon>Fungi</taxon>
        <taxon>Dikarya</taxon>
        <taxon>Basidiomycota</taxon>
        <taxon>Agaricomycotina</taxon>
        <taxon>Agaricomycetes</taxon>
        <taxon>Agaricomycetidae</taxon>
        <taxon>Agaricales</taxon>
        <taxon>Pluteineae</taxon>
        <taxon>Amanitaceae</taxon>
        <taxon>Amanita</taxon>
    </lineage>
</organism>
<dbReference type="CDD" id="cd07135">
    <property type="entry name" value="ALDH_F14-YMR110C"/>
    <property type="match status" value="1"/>
</dbReference>
<sequence>MSTNYTPLEQIPIIRDELRATFRSGRTRSLEWRRHQLLQLARMAKENGDALAAAVNADLGRPKLETFLGEVGPIIERCMICADKLEEWTKPERVEVPDWMKLWNPTVYKAAKGTVLIIAPWNYPMILSLQPLYGAISAGCCAVIKLSELSPNYSALVAELLPKYLDSSAYRTILGAVPEVTKTLELQWDHIFYTGNGKVGRIIAAAAAKHLTPLTLELGGKSPVIIDRDFDLRLAAKRILWGKTTNCGQICVSPDYVLIPRDKQDKFIAAVKDAYAEFYPQGALNSDSFGRVVTETHFKRLLGLLEKTQGQIVFGGKNDGKKRIEPTIIRDVKPGDALLDEELFGPLLPLVPVDTLDEAIEYINTRDHALVLYAFTENEEVKKKINENTTSGNLVFNDTFMQLAVNELPFGGVGESGYGRQVLKFSCDLFMYQRSCVDIPRAAEPGLETRYPPYTQEKFEFFSAPARVEIPNSSAP</sequence>
<dbReference type="PANTHER" id="PTHR43570:SF16">
    <property type="entry name" value="ALDEHYDE DEHYDROGENASE TYPE III, ISOFORM Q"/>
    <property type="match status" value="1"/>
</dbReference>
<evidence type="ECO:0000259" key="8">
    <source>
        <dbReference type="Pfam" id="PF00171"/>
    </source>
</evidence>
<dbReference type="FunFam" id="3.40.309.10:FF:000025">
    <property type="entry name" value="Aldehyde dehydrogenase"/>
    <property type="match status" value="1"/>
</dbReference>
<dbReference type="PIRSF" id="PIRSF036492">
    <property type="entry name" value="ALDH"/>
    <property type="match status" value="1"/>
</dbReference>
<accession>A0A2A9N9R6</accession>
<dbReference type="OrthoDB" id="440325at2759"/>
<dbReference type="GO" id="GO:0004029">
    <property type="term" value="F:aldehyde dehydrogenase (NAD+) activity"/>
    <property type="evidence" value="ECO:0007669"/>
    <property type="project" value="TreeGrafter"/>
</dbReference>
<evidence type="ECO:0000256" key="7">
    <source>
        <dbReference type="RuleBase" id="RU003345"/>
    </source>
</evidence>
<name>A0A2A9N9R6_9AGAR</name>